<dbReference type="InterPro" id="IPR019397">
    <property type="entry name" value="Uncharacterised_TMEM39"/>
</dbReference>
<evidence type="ECO:0000313" key="8">
    <source>
        <dbReference type="Proteomes" id="UP001295684"/>
    </source>
</evidence>
<organism evidence="7 8">
    <name type="scientific">Euplotes crassus</name>
    <dbReference type="NCBI Taxonomy" id="5936"/>
    <lineage>
        <taxon>Eukaryota</taxon>
        <taxon>Sar</taxon>
        <taxon>Alveolata</taxon>
        <taxon>Ciliophora</taxon>
        <taxon>Intramacronucleata</taxon>
        <taxon>Spirotrichea</taxon>
        <taxon>Hypotrichia</taxon>
        <taxon>Euplotida</taxon>
        <taxon>Euplotidae</taxon>
        <taxon>Moneuplotes</taxon>
    </lineage>
</organism>
<evidence type="ECO:0000313" key="7">
    <source>
        <dbReference type="EMBL" id="CAI2359272.1"/>
    </source>
</evidence>
<dbReference type="Proteomes" id="UP001295684">
    <property type="component" value="Unassembled WGS sequence"/>
</dbReference>
<dbReference type="GO" id="GO:0016020">
    <property type="term" value="C:membrane"/>
    <property type="evidence" value="ECO:0007669"/>
    <property type="project" value="UniProtKB-SubCell"/>
</dbReference>
<name>A0AAD1U2I4_EUPCR</name>
<proteinExistence type="inferred from homology"/>
<feature type="transmembrane region" description="Helical" evidence="6">
    <location>
        <begin position="144"/>
        <end position="163"/>
    </location>
</feature>
<sequence>MSKPEIDLSKIQISDEVRDQIKVLAKRHKNLITDRSGKEGADSGSNDGISIDPQKAGLDTMSFEIIYYLFGVSNLTLMMKYYNNNLDLYLLSCIFLSKRMFVNNLITAKENKTENSVLSTLLMVLKSFLTLWFLFLLIKICMYSSLESALLLIYPIITWILMVKFTSKKYVQNTFQLMPIPTPFNKCQLQNIPVRCKHPNCSKSQDDANSCIECAPFEVLQIIKKCIFHTAEYVWFCILLPLGFIENNELNAGGTQQVIIYFDFKSCLMAGVSVAENSLFLLATLYFSKYARELSKHAKYFGYWKKISEKEANKIKNRAKNNEDTTEVIEFNNKYYVGACKVNNIHNKPGETLTYLLYVLFHSPEKTYMTLLICQSIWCLIQLLYTSMKTHFLFPLIQSGLSVFVLWYALNSQIFKLLYMSEKRIY</sequence>
<dbReference type="EMBL" id="CAMPGE010000525">
    <property type="protein sequence ID" value="CAI2359272.1"/>
    <property type="molecule type" value="Genomic_DNA"/>
</dbReference>
<feature type="transmembrane region" description="Helical" evidence="6">
    <location>
        <begin position="392"/>
        <end position="410"/>
    </location>
</feature>
<evidence type="ECO:0000256" key="4">
    <source>
        <dbReference type="ARBA" id="ARBA00022989"/>
    </source>
</evidence>
<comment type="caution">
    <text evidence="7">The sequence shown here is derived from an EMBL/GenBank/DDBJ whole genome shotgun (WGS) entry which is preliminary data.</text>
</comment>
<feature type="transmembrane region" description="Helical" evidence="6">
    <location>
        <begin position="118"/>
        <end position="138"/>
    </location>
</feature>
<evidence type="ECO:0000256" key="6">
    <source>
        <dbReference type="SAM" id="Phobius"/>
    </source>
</evidence>
<reference evidence="7" key="1">
    <citation type="submission" date="2023-07" db="EMBL/GenBank/DDBJ databases">
        <authorList>
            <consortium name="AG Swart"/>
            <person name="Singh M."/>
            <person name="Singh A."/>
            <person name="Seah K."/>
            <person name="Emmerich C."/>
        </authorList>
    </citation>
    <scope>NUCLEOTIDE SEQUENCE</scope>
    <source>
        <strain evidence="7">DP1</strain>
    </source>
</reference>
<keyword evidence="5 6" id="KW-0472">Membrane</keyword>
<comment type="similarity">
    <text evidence="2">Belongs to the TMEM39 family.</text>
</comment>
<keyword evidence="3 6" id="KW-0812">Transmembrane</keyword>
<evidence type="ECO:0000256" key="5">
    <source>
        <dbReference type="ARBA" id="ARBA00023136"/>
    </source>
</evidence>
<gene>
    <name evidence="7" type="ORF">ECRASSUSDP1_LOCUS558</name>
</gene>
<comment type="subcellular location">
    <subcellularLocation>
        <location evidence="1">Membrane</location>
        <topology evidence="1">Multi-pass membrane protein</topology>
    </subcellularLocation>
</comment>
<protein>
    <submittedName>
        <fullName evidence="7">Uncharacterized protein</fullName>
    </submittedName>
</protein>
<keyword evidence="4 6" id="KW-1133">Transmembrane helix</keyword>
<dbReference type="PANTHER" id="PTHR12995:SF4">
    <property type="entry name" value="FI21814P1"/>
    <property type="match status" value="1"/>
</dbReference>
<evidence type="ECO:0000256" key="2">
    <source>
        <dbReference type="ARBA" id="ARBA00010737"/>
    </source>
</evidence>
<dbReference type="AlphaFoldDB" id="A0AAD1U2I4"/>
<dbReference type="PANTHER" id="PTHR12995">
    <property type="entry name" value="FI21814P1"/>
    <property type="match status" value="1"/>
</dbReference>
<accession>A0AAD1U2I4</accession>
<keyword evidence="8" id="KW-1185">Reference proteome</keyword>
<evidence type="ECO:0000256" key="3">
    <source>
        <dbReference type="ARBA" id="ARBA00022692"/>
    </source>
</evidence>
<evidence type="ECO:0000256" key="1">
    <source>
        <dbReference type="ARBA" id="ARBA00004141"/>
    </source>
</evidence>